<accession>A8P2F3</accession>
<dbReference type="OMA" id="ITENFAG"/>
<keyword evidence="3" id="KW-1185">Reference proteome</keyword>
<evidence type="ECO:0000313" key="2">
    <source>
        <dbReference type="EMBL" id="EAU83495.2"/>
    </source>
</evidence>
<dbReference type="Proteomes" id="UP000001861">
    <property type="component" value="Unassembled WGS sequence"/>
</dbReference>
<dbReference type="KEGG" id="cci:CC1G_04751"/>
<dbReference type="EMBL" id="AACS02000013">
    <property type="protein sequence ID" value="EAU83495.2"/>
    <property type="molecule type" value="Genomic_DNA"/>
</dbReference>
<sequence>MSASPFQQHLGTNYVPSAAQLQDISAFVKQSDARLAELNAELAVLLEKRDKLKESIDGHKALLSITRRLPTDIMQNIFNWTLPPFAFNTTMDPSDSPLLLTRVCRSWREIAINLPHLWSAIHIPIPAFPTHYSHVPGFNGEDGTLTEEQQEVLDLEVTKWISRMEHRKALVKAWLSRAKGTNLSISLVVGRGEDHATEAYFKEMIDIIRPYSTQWRSLFLRCRHNFSKHILSIPASETPILHTVSLDISAPSIRGSVLPGYEPKTIITFPPDSLVTSPSLRILSVEDFPVKIQSVPAPFANLTKLHFWGRVLGADPPLIPVYFTSASALDILELCPNLQECSLTMEERSQRKNRVVLPHLRTLFLEQDGDISLEMLIDNIDLPALTNLGITRSALPCAASPAPVVKFLRKWGHTLKRLYFDYREVTAEELKTCFELGSGVETMVLSFSRNHIRRHNMWHAAPFRHNDPGLSEPAPVYFTNSVLEMLTPRVGVDTDRDGGLKTEVLCPNLRMFDVTLSTVEFDEKALLRFVRGRRHQRALETGIARLERVRVGFAVGIPKEYEYDDRGGTSSAKHEWVPAGREEEDRKLDWPPLHKLKQEEREVDLDGLKVGVTWGHDVQRCCDFNGRPRRSGVDAIWDPEYGVTVAIARLDPAVYCV</sequence>
<dbReference type="InParanoid" id="A8P2F3"/>
<keyword evidence="1" id="KW-0175">Coiled coil</keyword>
<dbReference type="VEuPathDB" id="FungiDB:CC1G_04751"/>
<proteinExistence type="predicted"/>
<reference evidence="2 3" key="1">
    <citation type="journal article" date="2010" name="Proc. Natl. Acad. Sci. U.S.A.">
        <title>Insights into evolution of multicellular fungi from the assembled chromosomes of the mushroom Coprinopsis cinerea (Coprinus cinereus).</title>
        <authorList>
            <person name="Stajich J.E."/>
            <person name="Wilke S.K."/>
            <person name="Ahren D."/>
            <person name="Au C.H."/>
            <person name="Birren B.W."/>
            <person name="Borodovsky M."/>
            <person name="Burns C."/>
            <person name="Canback B."/>
            <person name="Casselton L.A."/>
            <person name="Cheng C.K."/>
            <person name="Deng J."/>
            <person name="Dietrich F.S."/>
            <person name="Fargo D.C."/>
            <person name="Farman M.L."/>
            <person name="Gathman A.C."/>
            <person name="Goldberg J."/>
            <person name="Guigo R."/>
            <person name="Hoegger P.J."/>
            <person name="Hooker J.B."/>
            <person name="Huggins A."/>
            <person name="James T.Y."/>
            <person name="Kamada T."/>
            <person name="Kilaru S."/>
            <person name="Kodira C."/>
            <person name="Kues U."/>
            <person name="Kupfer D."/>
            <person name="Kwan H.S."/>
            <person name="Lomsadze A."/>
            <person name="Li W."/>
            <person name="Lilly W.W."/>
            <person name="Ma L.J."/>
            <person name="Mackey A.J."/>
            <person name="Manning G."/>
            <person name="Martin F."/>
            <person name="Muraguchi H."/>
            <person name="Natvig D.O."/>
            <person name="Palmerini H."/>
            <person name="Ramesh M.A."/>
            <person name="Rehmeyer C.J."/>
            <person name="Roe B.A."/>
            <person name="Shenoy N."/>
            <person name="Stanke M."/>
            <person name="Ter-Hovhannisyan V."/>
            <person name="Tunlid A."/>
            <person name="Velagapudi R."/>
            <person name="Vision T.J."/>
            <person name="Zeng Q."/>
            <person name="Zolan M.E."/>
            <person name="Pukkila P.J."/>
        </authorList>
    </citation>
    <scope>NUCLEOTIDE SEQUENCE [LARGE SCALE GENOMIC DNA]</scope>
    <source>
        <strain evidence="3">Okayama-7 / 130 / ATCC MYA-4618 / FGSC 9003</strain>
    </source>
</reference>
<protein>
    <submittedName>
        <fullName evidence="2">Uncharacterized protein</fullName>
    </submittedName>
</protein>
<dbReference type="AlphaFoldDB" id="A8P2F3"/>
<comment type="caution">
    <text evidence="2">The sequence shown here is derived from an EMBL/GenBank/DDBJ whole genome shotgun (WGS) entry which is preliminary data.</text>
</comment>
<dbReference type="eggNOG" id="ENOG502SWKJ">
    <property type="taxonomic scope" value="Eukaryota"/>
</dbReference>
<dbReference type="RefSeq" id="XP_001838307.2">
    <property type="nucleotide sequence ID" value="XM_001838255.2"/>
</dbReference>
<gene>
    <name evidence="2" type="ORF">CC1G_04751</name>
</gene>
<dbReference type="HOGENOM" id="CLU_018544_12_0_1"/>
<dbReference type="GeneID" id="6014887"/>
<name>A8P2F3_COPC7</name>
<evidence type="ECO:0000313" key="3">
    <source>
        <dbReference type="Proteomes" id="UP000001861"/>
    </source>
</evidence>
<evidence type="ECO:0000256" key="1">
    <source>
        <dbReference type="SAM" id="Coils"/>
    </source>
</evidence>
<feature type="coiled-coil region" evidence="1">
    <location>
        <begin position="28"/>
        <end position="55"/>
    </location>
</feature>
<dbReference type="OrthoDB" id="3221235at2759"/>
<organism evidence="2 3">
    <name type="scientific">Coprinopsis cinerea (strain Okayama-7 / 130 / ATCC MYA-4618 / FGSC 9003)</name>
    <name type="common">Inky cap fungus</name>
    <name type="synonym">Hormographiella aspergillata</name>
    <dbReference type="NCBI Taxonomy" id="240176"/>
    <lineage>
        <taxon>Eukaryota</taxon>
        <taxon>Fungi</taxon>
        <taxon>Dikarya</taxon>
        <taxon>Basidiomycota</taxon>
        <taxon>Agaricomycotina</taxon>
        <taxon>Agaricomycetes</taxon>
        <taxon>Agaricomycetidae</taxon>
        <taxon>Agaricales</taxon>
        <taxon>Agaricineae</taxon>
        <taxon>Psathyrellaceae</taxon>
        <taxon>Coprinopsis</taxon>
    </lineage>
</organism>